<reference evidence="2" key="2">
    <citation type="submission" date="2021-04" db="EMBL/GenBank/DDBJ databases">
        <authorList>
            <person name="Zhang T."/>
            <person name="Zhang Y."/>
            <person name="Lu D."/>
            <person name="Zuo D."/>
            <person name="Du Z."/>
        </authorList>
    </citation>
    <scope>NUCLEOTIDE SEQUENCE</scope>
    <source>
        <strain evidence="2">JR1</strain>
    </source>
</reference>
<dbReference type="AlphaFoldDB" id="A0A941J032"/>
<accession>A0A941J032</accession>
<protein>
    <submittedName>
        <fullName evidence="2">DUF502 domain-containing protein</fullName>
    </submittedName>
</protein>
<dbReference type="EMBL" id="JAGTAR010000027">
    <property type="protein sequence ID" value="MBR8537132.1"/>
    <property type="molecule type" value="Genomic_DNA"/>
</dbReference>
<organism evidence="2 3">
    <name type="scientific">Carboxylicivirga sediminis</name>
    <dbReference type="NCBI Taxonomy" id="2006564"/>
    <lineage>
        <taxon>Bacteria</taxon>
        <taxon>Pseudomonadati</taxon>
        <taxon>Bacteroidota</taxon>
        <taxon>Bacteroidia</taxon>
        <taxon>Marinilabiliales</taxon>
        <taxon>Marinilabiliaceae</taxon>
        <taxon>Carboxylicivirga</taxon>
    </lineage>
</organism>
<sequence length="193" mass="21628">MKKLAKFFFQGLLYVVPLAVTLYVIVFAFIWLDGLLRDLEVFQHEPYAQFNFPGLGLLVIILCITFIGFIGQILITAPIENRFERGLKKAPLIKVIYTSVKDLLSAFVGKERKFERPVLVTLDKEGIMERFGFITASDLNELGIKDKLAVYLPSSYGILGELYVVPSENVKPIDAHPADVMKFIVSGGVAKVK</sequence>
<proteinExistence type="predicted"/>
<reference evidence="2" key="1">
    <citation type="journal article" date="2018" name="Int. J. Syst. Evol. Microbiol.">
        <title>Carboxylicivirga sediminis sp. nov., isolated from coastal sediment.</title>
        <authorList>
            <person name="Wang F.Q."/>
            <person name="Ren L.H."/>
            <person name="Zou R.J."/>
            <person name="Sun Y.Z."/>
            <person name="Liu X.J."/>
            <person name="Jiang F."/>
            <person name="Liu L.J."/>
        </authorList>
    </citation>
    <scope>NUCLEOTIDE SEQUENCE</scope>
    <source>
        <strain evidence="2">JR1</strain>
    </source>
</reference>
<gene>
    <name evidence="2" type="ORF">KDU71_16300</name>
</gene>
<evidence type="ECO:0000256" key="1">
    <source>
        <dbReference type="SAM" id="Phobius"/>
    </source>
</evidence>
<keyword evidence="1" id="KW-0472">Membrane</keyword>
<keyword evidence="1" id="KW-0812">Transmembrane</keyword>
<name>A0A941J032_9BACT</name>
<feature type="transmembrane region" description="Helical" evidence="1">
    <location>
        <begin position="52"/>
        <end position="75"/>
    </location>
</feature>
<dbReference type="Pfam" id="PF04367">
    <property type="entry name" value="DUF502"/>
    <property type="match status" value="1"/>
</dbReference>
<dbReference type="Proteomes" id="UP000679220">
    <property type="component" value="Unassembled WGS sequence"/>
</dbReference>
<dbReference type="RefSeq" id="WP_212192157.1">
    <property type="nucleotide sequence ID" value="NZ_JAGTAR010000027.1"/>
</dbReference>
<dbReference type="InterPro" id="IPR007462">
    <property type="entry name" value="COV1-like"/>
</dbReference>
<dbReference type="PANTHER" id="PTHR31876:SF26">
    <property type="entry name" value="PROTEIN LIKE COV 2"/>
    <property type="match status" value="1"/>
</dbReference>
<evidence type="ECO:0000313" key="2">
    <source>
        <dbReference type="EMBL" id="MBR8537132.1"/>
    </source>
</evidence>
<comment type="caution">
    <text evidence="2">The sequence shown here is derived from an EMBL/GenBank/DDBJ whole genome shotgun (WGS) entry which is preliminary data.</text>
</comment>
<feature type="transmembrane region" description="Helical" evidence="1">
    <location>
        <begin position="12"/>
        <end position="32"/>
    </location>
</feature>
<keyword evidence="3" id="KW-1185">Reference proteome</keyword>
<evidence type="ECO:0000313" key="3">
    <source>
        <dbReference type="Proteomes" id="UP000679220"/>
    </source>
</evidence>
<keyword evidence="1" id="KW-1133">Transmembrane helix</keyword>
<dbReference type="PANTHER" id="PTHR31876">
    <property type="entry name" value="COV-LIKE PROTEIN 1"/>
    <property type="match status" value="1"/>
</dbReference>